<dbReference type="GO" id="GO:0009986">
    <property type="term" value="C:cell surface"/>
    <property type="evidence" value="ECO:0007669"/>
    <property type="project" value="UniProtKB-SubCell"/>
</dbReference>
<protein>
    <submittedName>
        <fullName evidence="14">YadA-like family protein</fullName>
    </submittedName>
</protein>
<dbReference type="PANTHER" id="PTHR24023">
    <property type="entry name" value="COLLAGEN ALPHA"/>
    <property type="match status" value="1"/>
</dbReference>
<dbReference type="InterPro" id="IPR005594">
    <property type="entry name" value="YadA_C"/>
</dbReference>
<dbReference type="Pfam" id="PF05662">
    <property type="entry name" value="YadA_stalk"/>
    <property type="match status" value="1"/>
</dbReference>
<keyword evidence="6" id="KW-0812">Transmembrane</keyword>
<feature type="compositionally biased region" description="Basic and acidic residues" evidence="11">
    <location>
        <begin position="244"/>
        <end position="256"/>
    </location>
</feature>
<evidence type="ECO:0000259" key="13">
    <source>
        <dbReference type="Pfam" id="PF05662"/>
    </source>
</evidence>
<keyword evidence="7" id="KW-0732">Signal</keyword>
<keyword evidence="10" id="KW-0998">Cell outer membrane</keyword>
<feature type="compositionally biased region" description="Basic and acidic residues" evidence="11">
    <location>
        <begin position="70"/>
        <end position="79"/>
    </location>
</feature>
<feature type="domain" description="Trimeric autotransporter adhesin YadA-like C-terminal membrane anchor" evidence="12">
    <location>
        <begin position="440"/>
        <end position="495"/>
    </location>
</feature>
<dbReference type="Gene3D" id="2.20.70.140">
    <property type="match status" value="1"/>
</dbReference>
<sequence>VTANKDGKTTTITIDNKDGQDPKTVEIKDGENGQDGRDGQDGANGRDGVDGKSPTIETADAENGTTIIVKDGDGNEISKKTITNGKDGVDGKDGSAGPRGPKGDKGDQGQPGQGGNGGSGNFNLTTNGDKSEIEKITDVANKAAATRIDNGETFKLNKGHDNIVIKQIENGYELATNHTFQVGEKGEPGRDGVDGFIGVNGKDGVSGVAINGKDGSIGLRGPKGADGKDGSSLTFKPAEGTGTIDERGKDGKDGSTAKDANATRIVYETKGKDGRDITREVATTDDGLYFQGDNTDVTLDRKLNTRLDVKGGADSTKLTEKNIGVVGRIDKDGNRVLDVKLAENIDLGDKGSVKTGDTTINDNGVTINNGPSITKDGIDAGNTVITNVAPGVNPTDAVNVSQLKQNIGDVNNRINKLDKDYQAGIAGVAALAGLPEIHMAGHSMLSAAVGNHKGQSALAVGYSRLSDNSKVKLKIQGSANTQGDITTSVGIGYAW</sequence>
<dbReference type="InterPro" id="IPR045584">
    <property type="entry name" value="Pilin-like"/>
</dbReference>
<dbReference type="GO" id="GO:0015031">
    <property type="term" value="P:protein transport"/>
    <property type="evidence" value="ECO:0007669"/>
    <property type="project" value="UniProtKB-KW"/>
</dbReference>
<proteinExistence type="inferred from homology"/>
<feature type="region of interest" description="Disordered" evidence="11">
    <location>
        <begin position="1"/>
        <end position="128"/>
    </location>
</feature>
<feature type="compositionally biased region" description="Basic and acidic residues" evidence="11">
    <location>
        <begin position="15"/>
        <end position="40"/>
    </location>
</feature>
<dbReference type="GO" id="GO:0005615">
    <property type="term" value="C:extracellular space"/>
    <property type="evidence" value="ECO:0007669"/>
    <property type="project" value="TreeGrafter"/>
</dbReference>
<evidence type="ECO:0000256" key="1">
    <source>
        <dbReference type="ARBA" id="ARBA00004241"/>
    </source>
</evidence>
<dbReference type="InterPro" id="IPR050149">
    <property type="entry name" value="Collagen_superfamily"/>
</dbReference>
<evidence type="ECO:0000256" key="3">
    <source>
        <dbReference type="ARBA" id="ARBA00005848"/>
    </source>
</evidence>
<dbReference type="InterPro" id="IPR008635">
    <property type="entry name" value="Coiled_stalk_dom"/>
</dbReference>
<evidence type="ECO:0000259" key="12">
    <source>
        <dbReference type="Pfam" id="PF03895"/>
    </source>
</evidence>
<evidence type="ECO:0000256" key="9">
    <source>
        <dbReference type="ARBA" id="ARBA00023136"/>
    </source>
</evidence>
<dbReference type="EMBL" id="JAKKDL010000011">
    <property type="protein sequence ID" value="MCF7530194.1"/>
    <property type="molecule type" value="Genomic_DNA"/>
</dbReference>
<dbReference type="RefSeq" id="WP_237093082.1">
    <property type="nucleotide sequence ID" value="NZ_JAKKDL010000011.1"/>
</dbReference>
<dbReference type="SUPFAM" id="SSF54523">
    <property type="entry name" value="Pili subunits"/>
    <property type="match status" value="1"/>
</dbReference>
<dbReference type="Proteomes" id="UP001201397">
    <property type="component" value="Unassembled WGS sequence"/>
</dbReference>
<keyword evidence="8" id="KW-0653">Protein transport</keyword>
<feature type="region of interest" description="Disordered" evidence="11">
    <location>
        <begin position="213"/>
        <end position="257"/>
    </location>
</feature>
<dbReference type="SUPFAM" id="SSF101967">
    <property type="entry name" value="Adhesin YadA, collagen-binding domain"/>
    <property type="match status" value="1"/>
</dbReference>
<evidence type="ECO:0000313" key="14">
    <source>
        <dbReference type="EMBL" id="MCF7530194.1"/>
    </source>
</evidence>
<feature type="compositionally biased region" description="Gly residues" evidence="11">
    <location>
        <begin position="109"/>
        <end position="120"/>
    </location>
</feature>
<accession>A0AAW5ALZ1</accession>
<dbReference type="AlphaFoldDB" id="A0AAW5ALZ1"/>
<keyword evidence="5" id="KW-1134">Transmembrane beta strand</keyword>
<keyword evidence="9" id="KW-0472">Membrane</keyword>
<reference evidence="14" key="1">
    <citation type="submission" date="2022-01" db="EMBL/GenBank/DDBJ databases">
        <title>Neisseria sp. ZJ104.</title>
        <authorList>
            <person name="Yang C."/>
        </authorList>
    </citation>
    <scope>NUCLEOTIDE SEQUENCE</scope>
    <source>
        <strain evidence="14">ZJ104</strain>
    </source>
</reference>
<dbReference type="GO" id="GO:0031012">
    <property type="term" value="C:extracellular matrix"/>
    <property type="evidence" value="ECO:0007669"/>
    <property type="project" value="TreeGrafter"/>
</dbReference>
<evidence type="ECO:0000256" key="11">
    <source>
        <dbReference type="SAM" id="MobiDB-lite"/>
    </source>
</evidence>
<dbReference type="Gene3D" id="3.30.1300.30">
    <property type="entry name" value="GSPII I/J protein-like"/>
    <property type="match status" value="1"/>
</dbReference>
<comment type="similarity">
    <text evidence="3">Belongs to the autotransporter-2 (AT-2) (TC 1.B.40) family.</text>
</comment>
<evidence type="ECO:0000256" key="10">
    <source>
        <dbReference type="ARBA" id="ARBA00023237"/>
    </source>
</evidence>
<comment type="caution">
    <text evidence="14">The sequence shown here is derived from an EMBL/GenBank/DDBJ whole genome shotgun (WGS) entry which is preliminary data.</text>
</comment>
<dbReference type="GO" id="GO:0009279">
    <property type="term" value="C:cell outer membrane"/>
    <property type="evidence" value="ECO:0007669"/>
    <property type="project" value="UniProtKB-SubCell"/>
</dbReference>
<evidence type="ECO:0000256" key="5">
    <source>
        <dbReference type="ARBA" id="ARBA00022452"/>
    </source>
</evidence>
<evidence type="ECO:0000256" key="8">
    <source>
        <dbReference type="ARBA" id="ARBA00022927"/>
    </source>
</evidence>
<evidence type="ECO:0000313" key="15">
    <source>
        <dbReference type="Proteomes" id="UP001201397"/>
    </source>
</evidence>
<comment type="subcellular location">
    <subcellularLocation>
        <location evidence="2">Cell outer membrane</location>
    </subcellularLocation>
    <subcellularLocation>
        <location evidence="1">Cell surface</location>
    </subcellularLocation>
</comment>
<dbReference type="InterPro" id="IPR011049">
    <property type="entry name" value="Serralysin-like_metalloprot_C"/>
</dbReference>
<gene>
    <name evidence="14" type="ORF">L4H06_08155</name>
</gene>
<feature type="non-terminal residue" evidence="14">
    <location>
        <position position="1"/>
    </location>
</feature>
<feature type="domain" description="Trimeric autotransporter adhesin YadA-like stalk" evidence="13">
    <location>
        <begin position="385"/>
        <end position="419"/>
    </location>
</feature>
<evidence type="ECO:0000256" key="2">
    <source>
        <dbReference type="ARBA" id="ARBA00004442"/>
    </source>
</evidence>
<name>A0AAW5ALZ1_9NEIS</name>
<organism evidence="14 15">
    <name type="scientific">Neisseria lisongii</name>
    <dbReference type="NCBI Taxonomy" id="2912188"/>
    <lineage>
        <taxon>Bacteria</taxon>
        <taxon>Pseudomonadati</taxon>
        <taxon>Pseudomonadota</taxon>
        <taxon>Betaproteobacteria</taxon>
        <taxon>Neisseriales</taxon>
        <taxon>Neisseriaceae</taxon>
        <taxon>Neisseria</taxon>
    </lineage>
</organism>
<keyword evidence="4" id="KW-0813">Transport</keyword>
<evidence type="ECO:0000256" key="7">
    <source>
        <dbReference type="ARBA" id="ARBA00022729"/>
    </source>
</evidence>
<dbReference type="Pfam" id="PF03895">
    <property type="entry name" value="YadA_anchor"/>
    <property type="match status" value="1"/>
</dbReference>
<evidence type="ECO:0000256" key="6">
    <source>
        <dbReference type="ARBA" id="ARBA00022692"/>
    </source>
</evidence>
<evidence type="ECO:0000256" key="4">
    <source>
        <dbReference type="ARBA" id="ARBA00022448"/>
    </source>
</evidence>
<dbReference type="PANTHER" id="PTHR24023:SF1082">
    <property type="entry name" value="COLLAGEN TRIPLE HELIX REPEAT"/>
    <property type="match status" value="1"/>
</dbReference>